<evidence type="ECO:0000256" key="9">
    <source>
        <dbReference type="SAM" id="SignalP"/>
    </source>
</evidence>
<dbReference type="InterPro" id="IPR006311">
    <property type="entry name" value="TAT_signal"/>
</dbReference>
<feature type="signal peptide" evidence="9">
    <location>
        <begin position="1"/>
        <end position="27"/>
    </location>
</feature>
<keyword evidence="6 10" id="KW-0378">Hydrolase</keyword>
<dbReference type="PANTHER" id="PTHR40841:SF2">
    <property type="entry name" value="SIDEROPHORE-DEGRADING ESTERASE (EUROFUNG)"/>
    <property type="match status" value="1"/>
</dbReference>
<evidence type="ECO:0000256" key="2">
    <source>
        <dbReference type="ARBA" id="ARBA00005622"/>
    </source>
</evidence>
<name>A0ABZ1UT34_9BURK</name>
<dbReference type="SUPFAM" id="SSF53474">
    <property type="entry name" value="alpha/beta-Hydrolases"/>
    <property type="match status" value="1"/>
</dbReference>
<evidence type="ECO:0000256" key="3">
    <source>
        <dbReference type="ARBA" id="ARBA00005874"/>
    </source>
</evidence>
<evidence type="ECO:0000313" key="10">
    <source>
        <dbReference type="EMBL" id="WUR15897.1"/>
    </source>
</evidence>
<dbReference type="InterPro" id="IPR000801">
    <property type="entry name" value="Esterase-like"/>
</dbReference>
<dbReference type="InterPro" id="IPR029058">
    <property type="entry name" value="AB_hydrolase_fold"/>
</dbReference>
<comment type="similarity">
    <text evidence="3">Belongs to the mycobacterial A85 antigen family.</text>
</comment>
<dbReference type="EC" id="2.3.1.20" evidence="5"/>
<feature type="chain" id="PRO_5046095670" description="Acyl-CoA:diacylglycerol acyltransferase" evidence="9">
    <location>
        <begin position="28"/>
        <end position="302"/>
    </location>
</feature>
<dbReference type="InterPro" id="IPR052558">
    <property type="entry name" value="Siderophore_Hydrolase_D"/>
</dbReference>
<evidence type="ECO:0000313" key="11">
    <source>
        <dbReference type="Proteomes" id="UP000321323"/>
    </source>
</evidence>
<dbReference type="GO" id="GO:0016787">
    <property type="term" value="F:hydrolase activity"/>
    <property type="evidence" value="ECO:0007669"/>
    <property type="project" value="UniProtKB-KW"/>
</dbReference>
<dbReference type="Gene3D" id="3.40.50.1820">
    <property type="entry name" value="alpha/beta hydrolase"/>
    <property type="match status" value="1"/>
</dbReference>
<comment type="similarity">
    <text evidence="2">Belongs to the esterase D family.</text>
</comment>
<dbReference type="PROSITE" id="PS51318">
    <property type="entry name" value="TAT"/>
    <property type="match status" value="1"/>
</dbReference>
<reference evidence="10 11" key="1">
    <citation type="journal article" date="2019" name="Int. J. Syst. Evol. Microbiol.">
        <title>The Draft Whole-Genome Sequence of the Antibiotic Producer Empedobacter haloabium ATCC 31962 Provides Indications for Its Taxonomic Reclassification.</title>
        <authorList>
            <person name="Miess H."/>
            <person name="Arlt P."/>
            <person name="Apel A.K."/>
            <person name="Weber T."/>
            <person name="Nieselt K."/>
            <person name="Hanssen F."/>
            <person name="Czemmel S."/>
            <person name="Nahnsen S."/>
            <person name="Gross H."/>
        </authorList>
    </citation>
    <scope>NUCLEOTIDE SEQUENCE [LARGE SCALE GENOMIC DNA]</scope>
    <source>
        <strain evidence="10 11">ATCC 31962</strain>
    </source>
</reference>
<dbReference type="Pfam" id="PF00756">
    <property type="entry name" value="Esterase"/>
    <property type="match status" value="1"/>
</dbReference>
<evidence type="ECO:0000256" key="7">
    <source>
        <dbReference type="ARBA" id="ARBA00032572"/>
    </source>
</evidence>
<dbReference type="EMBL" id="CP136508">
    <property type="protein sequence ID" value="WUR15897.1"/>
    <property type="molecule type" value="Genomic_DNA"/>
</dbReference>
<proteinExistence type="inferred from homology"/>
<evidence type="ECO:0000256" key="4">
    <source>
        <dbReference type="ARBA" id="ARBA00012820"/>
    </source>
</evidence>
<evidence type="ECO:0000256" key="8">
    <source>
        <dbReference type="ARBA" id="ARBA00048109"/>
    </source>
</evidence>
<dbReference type="PANTHER" id="PTHR40841">
    <property type="entry name" value="SIDEROPHORE TRIACETYLFUSARININE C ESTERASE"/>
    <property type="match status" value="1"/>
</dbReference>
<evidence type="ECO:0000256" key="1">
    <source>
        <dbReference type="ARBA" id="ARBA00000697"/>
    </source>
</evidence>
<dbReference type="EC" id="2.3.1.122" evidence="4"/>
<evidence type="ECO:0000256" key="5">
    <source>
        <dbReference type="ARBA" id="ARBA00013244"/>
    </source>
</evidence>
<accession>A0ABZ1UT34</accession>
<evidence type="ECO:0000256" key="6">
    <source>
        <dbReference type="ARBA" id="ARBA00022801"/>
    </source>
</evidence>
<sequence>MTHHPDPSRRRLLAAGALAAAAPGVRAAADWQPATLPQSRQRDIVASANGQRYRIFVSVPERPAPPAGHPVLYALDGNATFASLALMARTAGARAAVTGRVPPLVVGIGYPTERDYDPARGRDYTPPAGQDAVTGEGGADRFLDVIERDVMPLVRGLAPVDPARQALFGHSYGGLCVLHALFSRPALFQTYLASSPSIWYGNRAVLGGVAGLGQRTSGLARKPALLLSVGELERAPARPGGAGSANPAAAQRRMVEEASELAARLQGMPEALSVVRFHLLPGENHGSAVFAAMARGMEFFVT</sequence>
<keyword evidence="11" id="KW-1185">Reference proteome</keyword>
<dbReference type="Proteomes" id="UP000321323">
    <property type="component" value="Chromosome"/>
</dbReference>
<comment type="catalytic activity">
    <reaction evidence="1">
        <text>2 alpha,alpha'-trehalose 6-mycolate = alpha,alpha'-trehalose 6,6'-bismycolate + alpha,alpha-trehalose</text>
        <dbReference type="Rhea" id="RHEA:23472"/>
        <dbReference type="ChEBI" id="CHEBI:16551"/>
        <dbReference type="ChEBI" id="CHEBI:18195"/>
        <dbReference type="ChEBI" id="CHEBI:18234"/>
        <dbReference type="EC" id="2.3.1.122"/>
    </reaction>
</comment>
<comment type="catalytic activity">
    <reaction evidence="8">
        <text>an acyl-CoA + a 1,2-diacyl-sn-glycerol = a triacyl-sn-glycerol + CoA</text>
        <dbReference type="Rhea" id="RHEA:10868"/>
        <dbReference type="ChEBI" id="CHEBI:17815"/>
        <dbReference type="ChEBI" id="CHEBI:57287"/>
        <dbReference type="ChEBI" id="CHEBI:58342"/>
        <dbReference type="ChEBI" id="CHEBI:64615"/>
        <dbReference type="EC" id="2.3.1.20"/>
    </reaction>
</comment>
<organism evidence="10 11">
    <name type="scientific">[Empedobacter] haloabium</name>
    <dbReference type="NCBI Taxonomy" id="592317"/>
    <lineage>
        <taxon>Bacteria</taxon>
        <taxon>Pseudomonadati</taxon>
        <taxon>Pseudomonadota</taxon>
        <taxon>Betaproteobacteria</taxon>
        <taxon>Burkholderiales</taxon>
        <taxon>Oxalobacteraceae</taxon>
        <taxon>Telluria group</taxon>
        <taxon>Telluria group incertae sedis</taxon>
    </lineage>
</organism>
<keyword evidence="9" id="KW-0732">Signal</keyword>
<gene>
    <name evidence="10" type="ORF">E7V67_012565</name>
</gene>
<protein>
    <recommendedName>
        <fullName evidence="7">Acyl-CoA:diacylglycerol acyltransferase</fullName>
        <ecNumber evidence="4">2.3.1.122</ecNumber>
        <ecNumber evidence="5">2.3.1.20</ecNumber>
    </recommendedName>
</protein>